<dbReference type="CDD" id="cd11614">
    <property type="entry name" value="SAF_CpaB_FlgA_like"/>
    <property type="match status" value="1"/>
</dbReference>
<feature type="transmembrane region" description="Helical" evidence="1">
    <location>
        <begin position="20"/>
        <end position="38"/>
    </location>
</feature>
<evidence type="ECO:0000256" key="1">
    <source>
        <dbReference type="SAM" id="Phobius"/>
    </source>
</evidence>
<dbReference type="InterPro" id="IPR013974">
    <property type="entry name" value="SAF"/>
</dbReference>
<keyword evidence="4" id="KW-1185">Reference proteome</keyword>
<protein>
    <recommendedName>
        <fullName evidence="2">SAF domain-containing protein</fullName>
    </recommendedName>
</protein>
<evidence type="ECO:0000259" key="2">
    <source>
        <dbReference type="SMART" id="SM00858"/>
    </source>
</evidence>
<dbReference type="Pfam" id="PF08666">
    <property type="entry name" value="SAF"/>
    <property type="match status" value="1"/>
</dbReference>
<evidence type="ECO:0000313" key="4">
    <source>
        <dbReference type="Proteomes" id="UP000749311"/>
    </source>
</evidence>
<accession>A0ABX0SJB8</accession>
<name>A0ABX0SJB8_9ACTN</name>
<dbReference type="SMART" id="SM00858">
    <property type="entry name" value="SAF"/>
    <property type="match status" value="1"/>
</dbReference>
<proteinExistence type="predicted"/>
<keyword evidence="1" id="KW-0472">Membrane</keyword>
<evidence type="ECO:0000313" key="3">
    <source>
        <dbReference type="EMBL" id="NIH58075.1"/>
    </source>
</evidence>
<dbReference type="EMBL" id="JAAMOZ010000002">
    <property type="protein sequence ID" value="NIH58075.1"/>
    <property type="molecule type" value="Genomic_DNA"/>
</dbReference>
<reference evidence="3 4" key="1">
    <citation type="submission" date="2020-02" db="EMBL/GenBank/DDBJ databases">
        <title>Sequencing the genomes of 1000 actinobacteria strains.</title>
        <authorList>
            <person name="Klenk H.-P."/>
        </authorList>
    </citation>
    <scope>NUCLEOTIDE SEQUENCE [LARGE SCALE GENOMIC DNA]</scope>
    <source>
        <strain evidence="3 4">DSM 19609</strain>
    </source>
</reference>
<dbReference type="Proteomes" id="UP000749311">
    <property type="component" value="Unassembled WGS sequence"/>
</dbReference>
<keyword evidence="1" id="KW-0812">Transmembrane</keyword>
<comment type="caution">
    <text evidence="3">The sequence shown here is derived from an EMBL/GenBank/DDBJ whole genome shotgun (WGS) entry which is preliminary data.</text>
</comment>
<organism evidence="3 4">
    <name type="scientific">Brooklawnia cerclae</name>
    <dbReference type="NCBI Taxonomy" id="349934"/>
    <lineage>
        <taxon>Bacteria</taxon>
        <taxon>Bacillati</taxon>
        <taxon>Actinomycetota</taxon>
        <taxon>Actinomycetes</taxon>
        <taxon>Propionibacteriales</taxon>
        <taxon>Propionibacteriaceae</taxon>
        <taxon>Brooklawnia</taxon>
    </lineage>
</organism>
<gene>
    <name evidence="3" type="ORF">FB473_002767</name>
</gene>
<feature type="domain" description="SAF" evidence="2">
    <location>
        <begin position="45"/>
        <end position="108"/>
    </location>
</feature>
<sequence length="206" mass="21168">MLPQRPDDVRLRARRNPRLIVIGILCACLGSLGMAWAWSTAQDSRTVVVVAHSVSRGQQIGPGDLTTTTLGAGAGLATLSSERADELIGRYALVDMPAGSLVGPDSIGDRVVPQGAAHVGLRLQAGRLPNRPLPSGTPVLLVEVPGPSDQQTAPGIEVEAVVVSAPQALADGQTWVVDVQVDDASAATVAALAAVDRLALVRLADG</sequence>
<keyword evidence="1" id="KW-1133">Transmembrane helix</keyword>